<dbReference type="STRING" id="675120.N1PG14"/>
<dbReference type="Gene3D" id="3.30.420.40">
    <property type="match status" value="1"/>
</dbReference>
<dbReference type="OMA" id="TAYEVCF"/>
<feature type="binding site" evidence="4">
    <location>
        <begin position="184"/>
        <end position="188"/>
    </location>
    <ligand>
        <name>ATP</name>
        <dbReference type="ChEBI" id="CHEBI:30616"/>
    </ligand>
</feature>
<dbReference type="GO" id="GO:0004382">
    <property type="term" value="F:GDP phosphatase activity"/>
    <property type="evidence" value="ECO:0007669"/>
    <property type="project" value="TreeGrafter"/>
</dbReference>
<keyword evidence="7" id="KW-0472">Membrane</keyword>
<dbReference type="Gene3D" id="3.30.420.150">
    <property type="entry name" value="Exopolyphosphatase. Domain 2"/>
    <property type="match status" value="1"/>
</dbReference>
<dbReference type="EMBL" id="KB446543">
    <property type="protein sequence ID" value="EME40515.1"/>
    <property type="molecule type" value="Genomic_DNA"/>
</dbReference>
<evidence type="ECO:0000256" key="4">
    <source>
        <dbReference type="PIRSR" id="PIRSR600407-2"/>
    </source>
</evidence>
<dbReference type="GO" id="GO:0006256">
    <property type="term" value="P:UDP catabolic process"/>
    <property type="evidence" value="ECO:0007669"/>
    <property type="project" value="TreeGrafter"/>
</dbReference>
<dbReference type="GO" id="GO:0016020">
    <property type="term" value="C:membrane"/>
    <property type="evidence" value="ECO:0007669"/>
    <property type="project" value="TreeGrafter"/>
</dbReference>
<dbReference type="Pfam" id="PF01150">
    <property type="entry name" value="GDA1_CD39"/>
    <property type="match status" value="1"/>
</dbReference>
<dbReference type="AlphaFoldDB" id="N1PG14"/>
<sequence length="715" mass="79149">MGKHSYAVVLDAGSSGTRVYVYRWRTAAYARKKYDAQKLDSLPRIKTDKKWRKKVHPGISTFGDKPEAVGSEHLKELVEFAQDIVPKEESANTPIFLLATAGMRLLPDDQRADLLSSTCSYFQRNTKFQLPNCGLHVQVIPGETEGLYGWIAANYLLGGFDSGAADDHDHGKNHHTYGFLDMGGASAQIAFAPNATEAEKHAEDLKLLRLRKVNGEAAEYRVFVTTWLGFGANEARRRYVEHLLDASPSAHELPDPCLPVGITIKKTGEVLEADPEDLDGSDPYLLGTGDFTQCLKSTYPLLEKEKECTDAPCLLNGQHTPAIDFNVNHFVGVSEYWHTTHEVFAMAHKDKAYDFQTYQKQVTDFCSRDWKDIEKDVAKHTWGKKVDEKTVEEVCFKASWLINMLHEGIGIPRVGIEDGEPSSGENKTNAIVDGAKDRGFLDPFQAVDEIDDKEVSWTLGKVVLYASSQVPAADGAMAVGFGSNAQGTKLPGDFQYPGGRIEGLPKLNETSPHEDDLDWHDKILSSSYSRRVPGILIFLVILALAVYLLCGRERRQSWYHKMLGKKQLPGSRKRKPPGILGGKIFGNSSPSYDRVLEEGDPDEFELGDISDEDRRSDSSNDGAVDAMRSGRTSGMVTPALRGLSPDVSRNSPRAKSYFDSDTPPGTSNGLGITPFDRAGLLSRTESKERLHMTRSHSRRASPTRKSPLIPTLKET</sequence>
<feature type="transmembrane region" description="Helical" evidence="7">
    <location>
        <begin position="532"/>
        <end position="550"/>
    </location>
</feature>
<feature type="compositionally biased region" description="Acidic residues" evidence="6">
    <location>
        <begin position="598"/>
        <end position="611"/>
    </location>
</feature>
<evidence type="ECO:0000256" key="3">
    <source>
        <dbReference type="PIRSR" id="PIRSR600407-1"/>
    </source>
</evidence>
<name>N1PG14_DOTSN</name>
<keyword evidence="7" id="KW-1133">Transmembrane helix</keyword>
<keyword evidence="4" id="KW-0547">Nucleotide-binding</keyword>
<dbReference type="HOGENOM" id="CLU_010246_3_0_1"/>
<reference evidence="9" key="1">
    <citation type="journal article" date="2012" name="PLoS Genet.">
        <title>The genomes of the fungal plant pathogens Cladosporium fulvum and Dothistroma septosporum reveal adaptation to different hosts and lifestyles but also signatures of common ancestry.</title>
        <authorList>
            <person name="de Wit P.J.G.M."/>
            <person name="van der Burgt A."/>
            <person name="Oekmen B."/>
            <person name="Stergiopoulos I."/>
            <person name="Abd-Elsalam K.A."/>
            <person name="Aerts A.L."/>
            <person name="Bahkali A.H."/>
            <person name="Beenen H.G."/>
            <person name="Chettri P."/>
            <person name="Cox M.P."/>
            <person name="Datema E."/>
            <person name="de Vries R.P."/>
            <person name="Dhillon B."/>
            <person name="Ganley A.R."/>
            <person name="Griffiths S.A."/>
            <person name="Guo Y."/>
            <person name="Hamelin R.C."/>
            <person name="Henrissat B."/>
            <person name="Kabir M.S."/>
            <person name="Jashni M.K."/>
            <person name="Kema G."/>
            <person name="Klaubauf S."/>
            <person name="Lapidus A."/>
            <person name="Levasseur A."/>
            <person name="Lindquist E."/>
            <person name="Mehrabi R."/>
            <person name="Ohm R.A."/>
            <person name="Owen T.J."/>
            <person name="Salamov A."/>
            <person name="Schwelm A."/>
            <person name="Schijlen E."/>
            <person name="Sun H."/>
            <person name="van den Burg H.A."/>
            <person name="van Ham R.C.H.J."/>
            <person name="Zhang S."/>
            <person name="Goodwin S.B."/>
            <person name="Grigoriev I.V."/>
            <person name="Collemare J."/>
            <person name="Bradshaw R.E."/>
        </authorList>
    </citation>
    <scope>NUCLEOTIDE SEQUENCE [LARGE SCALE GENOMIC DNA]</scope>
    <source>
        <strain evidence="9">NZE10 / CBS 128990</strain>
    </source>
</reference>
<keyword evidence="4" id="KW-0067">ATP-binding</keyword>
<dbReference type="Proteomes" id="UP000016933">
    <property type="component" value="Unassembled WGS sequence"/>
</dbReference>
<evidence type="ECO:0008006" key="10">
    <source>
        <dbReference type="Google" id="ProtNLM"/>
    </source>
</evidence>
<dbReference type="GO" id="GO:0005524">
    <property type="term" value="F:ATP binding"/>
    <property type="evidence" value="ECO:0007669"/>
    <property type="project" value="UniProtKB-KW"/>
</dbReference>
<dbReference type="OrthoDB" id="6372431at2759"/>
<dbReference type="eggNOG" id="KOG1386">
    <property type="taxonomic scope" value="Eukaryota"/>
</dbReference>
<evidence type="ECO:0000256" key="6">
    <source>
        <dbReference type="SAM" id="MobiDB-lite"/>
    </source>
</evidence>
<dbReference type="PANTHER" id="PTHR11782">
    <property type="entry name" value="ADENOSINE/GUANOSINE DIPHOSPHATASE"/>
    <property type="match status" value="1"/>
</dbReference>
<keyword evidence="2 5" id="KW-0378">Hydrolase</keyword>
<accession>N1PG14</accession>
<evidence type="ECO:0000256" key="7">
    <source>
        <dbReference type="SAM" id="Phobius"/>
    </source>
</evidence>
<proteinExistence type="inferred from homology"/>
<dbReference type="GO" id="GO:0005794">
    <property type="term" value="C:Golgi apparatus"/>
    <property type="evidence" value="ECO:0007669"/>
    <property type="project" value="TreeGrafter"/>
</dbReference>
<evidence type="ECO:0000313" key="8">
    <source>
        <dbReference type="EMBL" id="EME40515.1"/>
    </source>
</evidence>
<dbReference type="GO" id="GO:0017111">
    <property type="term" value="F:ribonucleoside triphosphate phosphatase activity"/>
    <property type="evidence" value="ECO:0007669"/>
    <property type="project" value="TreeGrafter"/>
</dbReference>
<keyword evidence="9" id="KW-1185">Reference proteome</keyword>
<feature type="active site" description="Proton acceptor" evidence="3">
    <location>
        <position position="145"/>
    </location>
</feature>
<dbReference type="PROSITE" id="PS01238">
    <property type="entry name" value="GDA1_CD39_NTPASE"/>
    <property type="match status" value="1"/>
</dbReference>
<feature type="compositionally biased region" description="Basic residues" evidence="6">
    <location>
        <begin position="692"/>
        <end position="702"/>
    </location>
</feature>
<dbReference type="PANTHER" id="PTHR11782:SF121">
    <property type="entry name" value="NUCLEOSIDE-DIPHOSPHATASE MIG-23"/>
    <property type="match status" value="1"/>
</dbReference>
<dbReference type="GO" id="GO:0046036">
    <property type="term" value="P:CTP metabolic process"/>
    <property type="evidence" value="ECO:0007669"/>
    <property type="project" value="TreeGrafter"/>
</dbReference>
<protein>
    <recommendedName>
        <fullName evidence="10">Apyrase</fullName>
    </recommendedName>
</protein>
<gene>
    <name evidence="8" type="ORF">DOTSEDRAFT_74170</name>
</gene>
<keyword evidence="7" id="KW-0812">Transmembrane</keyword>
<comment type="similarity">
    <text evidence="1 5">Belongs to the GDA1/CD39 NTPase family.</text>
</comment>
<dbReference type="GO" id="GO:0045134">
    <property type="term" value="F:UDP phosphatase activity"/>
    <property type="evidence" value="ECO:0007669"/>
    <property type="project" value="TreeGrafter"/>
</dbReference>
<evidence type="ECO:0000313" key="9">
    <source>
        <dbReference type="Proteomes" id="UP000016933"/>
    </source>
</evidence>
<dbReference type="CDD" id="cd24039">
    <property type="entry name" value="ASKHA_NBD_YND1-like"/>
    <property type="match status" value="1"/>
</dbReference>
<evidence type="ECO:0000256" key="1">
    <source>
        <dbReference type="ARBA" id="ARBA00009283"/>
    </source>
</evidence>
<dbReference type="InterPro" id="IPR000407">
    <property type="entry name" value="GDA1_CD39_NTPase"/>
</dbReference>
<feature type="region of interest" description="Disordered" evidence="6">
    <location>
        <begin position="565"/>
        <end position="715"/>
    </location>
</feature>
<evidence type="ECO:0000256" key="2">
    <source>
        <dbReference type="ARBA" id="ARBA00022801"/>
    </source>
</evidence>
<organism evidence="8 9">
    <name type="scientific">Dothistroma septosporum (strain NZE10 / CBS 128990)</name>
    <name type="common">Red band needle blight fungus</name>
    <name type="synonym">Mycosphaerella pini</name>
    <dbReference type="NCBI Taxonomy" id="675120"/>
    <lineage>
        <taxon>Eukaryota</taxon>
        <taxon>Fungi</taxon>
        <taxon>Dikarya</taxon>
        <taxon>Ascomycota</taxon>
        <taxon>Pezizomycotina</taxon>
        <taxon>Dothideomycetes</taxon>
        <taxon>Dothideomycetidae</taxon>
        <taxon>Mycosphaerellales</taxon>
        <taxon>Mycosphaerellaceae</taxon>
        <taxon>Dothistroma</taxon>
    </lineage>
</organism>
<evidence type="ECO:0000256" key="5">
    <source>
        <dbReference type="RuleBase" id="RU003833"/>
    </source>
</evidence>
<reference evidence="8 9" key="2">
    <citation type="journal article" date="2012" name="PLoS Pathog.">
        <title>Diverse lifestyles and strategies of plant pathogenesis encoded in the genomes of eighteen Dothideomycetes fungi.</title>
        <authorList>
            <person name="Ohm R.A."/>
            <person name="Feau N."/>
            <person name="Henrissat B."/>
            <person name="Schoch C.L."/>
            <person name="Horwitz B.A."/>
            <person name="Barry K.W."/>
            <person name="Condon B.J."/>
            <person name="Copeland A.C."/>
            <person name="Dhillon B."/>
            <person name="Glaser F."/>
            <person name="Hesse C.N."/>
            <person name="Kosti I."/>
            <person name="LaButti K."/>
            <person name="Lindquist E.A."/>
            <person name="Lucas S."/>
            <person name="Salamov A.A."/>
            <person name="Bradshaw R.E."/>
            <person name="Ciuffetti L."/>
            <person name="Hamelin R.C."/>
            <person name="Kema G.H.J."/>
            <person name="Lawrence C."/>
            <person name="Scott J.A."/>
            <person name="Spatafora J.W."/>
            <person name="Turgeon B.G."/>
            <person name="de Wit P.J.G.M."/>
            <person name="Zhong S."/>
            <person name="Goodwin S.B."/>
            <person name="Grigoriev I.V."/>
        </authorList>
    </citation>
    <scope>NUCLEOTIDE SEQUENCE [LARGE SCALE GENOMIC DNA]</scope>
    <source>
        <strain evidence="9">NZE10 / CBS 128990</strain>
    </source>
</reference>